<dbReference type="GO" id="GO:0004842">
    <property type="term" value="F:ubiquitin-protein transferase activity"/>
    <property type="evidence" value="ECO:0007669"/>
    <property type="project" value="InterPro"/>
</dbReference>
<proteinExistence type="predicted"/>
<dbReference type="GO" id="GO:0005829">
    <property type="term" value="C:cytosol"/>
    <property type="evidence" value="ECO:0007669"/>
    <property type="project" value="TreeGrafter"/>
</dbReference>
<dbReference type="GO" id="GO:2000051">
    <property type="term" value="P:negative regulation of non-canonical Wnt signaling pathway"/>
    <property type="evidence" value="ECO:0007669"/>
    <property type="project" value="TreeGrafter"/>
</dbReference>
<organism evidence="1 2">
    <name type="scientific">Triplophysa tibetana</name>
    <dbReference type="NCBI Taxonomy" id="1572043"/>
    <lineage>
        <taxon>Eukaryota</taxon>
        <taxon>Metazoa</taxon>
        <taxon>Chordata</taxon>
        <taxon>Craniata</taxon>
        <taxon>Vertebrata</taxon>
        <taxon>Euteleostomi</taxon>
        <taxon>Actinopterygii</taxon>
        <taxon>Neopterygii</taxon>
        <taxon>Teleostei</taxon>
        <taxon>Ostariophysi</taxon>
        <taxon>Cypriniformes</taxon>
        <taxon>Nemacheilidae</taxon>
        <taxon>Triplophysa</taxon>
    </lineage>
</organism>
<dbReference type="GO" id="GO:0016020">
    <property type="term" value="C:membrane"/>
    <property type="evidence" value="ECO:0007669"/>
    <property type="project" value="TreeGrafter"/>
</dbReference>
<dbReference type="InterPro" id="IPR031248">
    <property type="entry name" value="RNF213"/>
</dbReference>
<comment type="caution">
    <text evidence="1">The sequence shown here is derived from an EMBL/GenBank/DDBJ whole genome shotgun (WGS) entry which is preliminary data.</text>
</comment>
<dbReference type="Proteomes" id="UP000324632">
    <property type="component" value="Chromosome 5"/>
</dbReference>
<dbReference type="PANTHER" id="PTHR22605">
    <property type="entry name" value="RZ-TYPE DOMAIN-CONTAINING PROTEIN"/>
    <property type="match status" value="1"/>
</dbReference>
<gene>
    <name evidence="1" type="ORF">E1301_Tti023160</name>
</gene>
<dbReference type="EMBL" id="SOYY01000005">
    <property type="protein sequence ID" value="KAA0721415.1"/>
    <property type="molecule type" value="Genomic_DNA"/>
</dbReference>
<keyword evidence="2" id="KW-1185">Reference proteome</keyword>
<dbReference type="AlphaFoldDB" id="A0A5A9PI19"/>
<dbReference type="GO" id="GO:0016887">
    <property type="term" value="F:ATP hydrolysis activity"/>
    <property type="evidence" value="ECO:0007669"/>
    <property type="project" value="InterPro"/>
</dbReference>
<accession>A0A5A9PI19</accession>
<dbReference type="GO" id="GO:0002040">
    <property type="term" value="P:sprouting angiogenesis"/>
    <property type="evidence" value="ECO:0007669"/>
    <property type="project" value="TreeGrafter"/>
</dbReference>
<dbReference type="PANTHER" id="PTHR22605:SF18">
    <property type="entry name" value="E3 UBIQUITIN-PROTEIN LIGASE RNF213-ALPHA"/>
    <property type="match status" value="1"/>
</dbReference>
<evidence type="ECO:0000313" key="2">
    <source>
        <dbReference type="Proteomes" id="UP000324632"/>
    </source>
</evidence>
<dbReference type="GO" id="GO:0006511">
    <property type="term" value="P:ubiquitin-dependent protein catabolic process"/>
    <property type="evidence" value="ECO:0007669"/>
    <property type="project" value="TreeGrafter"/>
</dbReference>
<evidence type="ECO:0000313" key="1">
    <source>
        <dbReference type="EMBL" id="KAA0721415.1"/>
    </source>
</evidence>
<dbReference type="GO" id="GO:0005730">
    <property type="term" value="C:nucleolus"/>
    <property type="evidence" value="ECO:0007669"/>
    <property type="project" value="TreeGrafter"/>
</dbReference>
<name>A0A5A9PI19_9TELE</name>
<sequence length="127" mass="15218">MKHCVNLWQLLSSLKSETMLCLKRDPYKHPLEDGHKRLLTSFFTKSSADVFLLEMHEFLLLILKNPKDEDTYNPKWGLKETLVAYMDRKKLDIPPEVEEFFPEEILLSECTKTWEYSVLLRQERNQR</sequence>
<reference evidence="1 2" key="1">
    <citation type="journal article" date="2019" name="Mol. Ecol. Resour.">
        <title>Chromosome-level genome assembly of Triplophysa tibetana, a fish adapted to the harsh high-altitude environment of the Tibetan Plateau.</title>
        <authorList>
            <person name="Yang X."/>
            <person name="Liu H."/>
            <person name="Ma Z."/>
            <person name="Zou Y."/>
            <person name="Zou M."/>
            <person name="Mao Y."/>
            <person name="Li X."/>
            <person name="Wang H."/>
            <person name="Chen T."/>
            <person name="Wang W."/>
            <person name="Yang R."/>
        </authorList>
    </citation>
    <scope>NUCLEOTIDE SEQUENCE [LARGE SCALE GENOMIC DNA]</scope>
    <source>
        <strain evidence="1">TTIB1903HZAU</strain>
        <tissue evidence="1">Muscle</tissue>
    </source>
</reference>
<protein>
    <submittedName>
        <fullName evidence="1">E3 ubiquitin-protein ligase rnf213-alpha</fullName>
    </submittedName>
</protein>